<name>A0AAN7A647_9PEZI</name>
<dbReference type="Proteomes" id="UP001302321">
    <property type="component" value="Unassembled WGS sequence"/>
</dbReference>
<protein>
    <submittedName>
        <fullName evidence="1">Uncharacterized protein</fullName>
    </submittedName>
</protein>
<gene>
    <name evidence="1" type="ORF">QBC36DRAFT_313577</name>
</gene>
<reference evidence="1" key="1">
    <citation type="journal article" date="2023" name="Mol. Phylogenet. Evol.">
        <title>Genome-scale phylogeny and comparative genomics of the fungal order Sordariales.</title>
        <authorList>
            <person name="Hensen N."/>
            <person name="Bonometti L."/>
            <person name="Westerberg I."/>
            <person name="Brannstrom I.O."/>
            <person name="Guillou S."/>
            <person name="Cros-Aarteil S."/>
            <person name="Calhoun S."/>
            <person name="Haridas S."/>
            <person name="Kuo A."/>
            <person name="Mondo S."/>
            <person name="Pangilinan J."/>
            <person name="Riley R."/>
            <person name="LaButti K."/>
            <person name="Andreopoulos B."/>
            <person name="Lipzen A."/>
            <person name="Chen C."/>
            <person name="Yan M."/>
            <person name="Daum C."/>
            <person name="Ng V."/>
            <person name="Clum A."/>
            <person name="Steindorff A."/>
            <person name="Ohm R.A."/>
            <person name="Martin F."/>
            <person name="Silar P."/>
            <person name="Natvig D.O."/>
            <person name="Lalanne C."/>
            <person name="Gautier V."/>
            <person name="Ament-Velasquez S.L."/>
            <person name="Kruys A."/>
            <person name="Hutchinson M.I."/>
            <person name="Powell A.J."/>
            <person name="Barry K."/>
            <person name="Miller A.N."/>
            <person name="Grigoriev I.V."/>
            <person name="Debuchy R."/>
            <person name="Gladieux P."/>
            <person name="Hiltunen Thoren M."/>
            <person name="Johannesson H."/>
        </authorList>
    </citation>
    <scope>NUCLEOTIDE SEQUENCE</scope>
    <source>
        <strain evidence="1">CBS 892.96</strain>
    </source>
</reference>
<evidence type="ECO:0000313" key="1">
    <source>
        <dbReference type="EMBL" id="KAK4173782.1"/>
    </source>
</evidence>
<accession>A0AAN7A647</accession>
<keyword evidence="2" id="KW-1185">Reference proteome</keyword>
<reference evidence="1" key="2">
    <citation type="submission" date="2023-05" db="EMBL/GenBank/DDBJ databases">
        <authorList>
            <consortium name="Lawrence Berkeley National Laboratory"/>
            <person name="Steindorff A."/>
            <person name="Hensen N."/>
            <person name="Bonometti L."/>
            <person name="Westerberg I."/>
            <person name="Brannstrom I.O."/>
            <person name="Guillou S."/>
            <person name="Cros-Aarteil S."/>
            <person name="Calhoun S."/>
            <person name="Haridas S."/>
            <person name="Kuo A."/>
            <person name="Mondo S."/>
            <person name="Pangilinan J."/>
            <person name="Riley R."/>
            <person name="Labutti K."/>
            <person name="Andreopoulos B."/>
            <person name="Lipzen A."/>
            <person name="Chen C."/>
            <person name="Yanf M."/>
            <person name="Daum C."/>
            <person name="Ng V."/>
            <person name="Clum A."/>
            <person name="Ohm R."/>
            <person name="Martin F."/>
            <person name="Silar P."/>
            <person name="Natvig D."/>
            <person name="Lalanne C."/>
            <person name="Gautier V."/>
            <person name="Ament-Velasquez S.L."/>
            <person name="Kruys A."/>
            <person name="Hutchinson M.I."/>
            <person name="Powell A.J."/>
            <person name="Barry K."/>
            <person name="Miller A.N."/>
            <person name="Grigoriev I.V."/>
            <person name="Debuchy R."/>
            <person name="Gladieux P."/>
            <person name="Thoren M.H."/>
            <person name="Johannesson H."/>
        </authorList>
    </citation>
    <scope>NUCLEOTIDE SEQUENCE</scope>
    <source>
        <strain evidence="1">CBS 892.96</strain>
    </source>
</reference>
<dbReference type="AlphaFoldDB" id="A0AAN7A647"/>
<sequence>MTAVNTHQIDILLESHHSKSSINLPEDFRVTMIARGQLSFILKTHTDQPWTDRRLPGVTIPAIVIMRVSLPWAPYYGTESEVVAMLFASRQGVSVPRVYFFGSSTKNGYDIEFIIQEFSQGKGLDTNHSLIPEAVGCWYQLWNSSNFIQSGTLYYKGNSKTFFFDPMVDQEFFASRLDKLSDELPEFGSFPTWTSYVEALLHVRRQRDWTKCHQRLSNYVLSVRLHS</sequence>
<dbReference type="SUPFAM" id="SSF56112">
    <property type="entry name" value="Protein kinase-like (PK-like)"/>
    <property type="match status" value="1"/>
</dbReference>
<dbReference type="InterPro" id="IPR011009">
    <property type="entry name" value="Kinase-like_dom_sf"/>
</dbReference>
<evidence type="ECO:0000313" key="2">
    <source>
        <dbReference type="Proteomes" id="UP001302321"/>
    </source>
</evidence>
<comment type="caution">
    <text evidence="1">The sequence shown here is derived from an EMBL/GenBank/DDBJ whole genome shotgun (WGS) entry which is preliminary data.</text>
</comment>
<dbReference type="EMBL" id="MU866320">
    <property type="protein sequence ID" value="KAK4173782.1"/>
    <property type="molecule type" value="Genomic_DNA"/>
</dbReference>
<proteinExistence type="predicted"/>
<organism evidence="1 2">
    <name type="scientific">Triangularia setosa</name>
    <dbReference type="NCBI Taxonomy" id="2587417"/>
    <lineage>
        <taxon>Eukaryota</taxon>
        <taxon>Fungi</taxon>
        <taxon>Dikarya</taxon>
        <taxon>Ascomycota</taxon>
        <taxon>Pezizomycotina</taxon>
        <taxon>Sordariomycetes</taxon>
        <taxon>Sordariomycetidae</taxon>
        <taxon>Sordariales</taxon>
        <taxon>Podosporaceae</taxon>
        <taxon>Triangularia</taxon>
    </lineage>
</organism>